<evidence type="ECO:0000313" key="7">
    <source>
        <dbReference type="Proteomes" id="UP000018936"/>
    </source>
</evidence>
<dbReference type="AlphaFoldDB" id="V8NC67"/>
<evidence type="ECO:0000256" key="1">
    <source>
        <dbReference type="ARBA" id="ARBA00022659"/>
    </source>
</evidence>
<dbReference type="EMBL" id="AZIM01005817">
    <property type="protein sequence ID" value="ETE59162.1"/>
    <property type="molecule type" value="Genomic_DNA"/>
</dbReference>
<dbReference type="SUPFAM" id="SSF57535">
    <property type="entry name" value="Complement control module/SCR domain"/>
    <property type="match status" value="3"/>
</dbReference>
<keyword evidence="7" id="KW-1185">Reference proteome</keyword>
<dbReference type="InterPro" id="IPR051503">
    <property type="entry name" value="ComplSys_Reg/VirEntry_Med"/>
</dbReference>
<feature type="disulfide bond" evidence="4">
    <location>
        <begin position="87"/>
        <end position="130"/>
    </location>
</feature>
<dbReference type="Pfam" id="PF00084">
    <property type="entry name" value="Sushi"/>
    <property type="match status" value="2"/>
</dbReference>
<keyword evidence="2" id="KW-0732">Signal</keyword>
<dbReference type="CDD" id="cd00033">
    <property type="entry name" value="CCP"/>
    <property type="match status" value="2"/>
</dbReference>
<dbReference type="InterPro" id="IPR000436">
    <property type="entry name" value="Sushi_SCR_CCP_dom"/>
</dbReference>
<dbReference type="PROSITE" id="PS50923">
    <property type="entry name" value="SUSHI"/>
    <property type="match status" value="2"/>
</dbReference>
<dbReference type="FunFam" id="2.10.70.10:FF:000060">
    <property type="entry name" value="Complement inhibitory factor H"/>
    <property type="match status" value="1"/>
</dbReference>
<dbReference type="Proteomes" id="UP000018936">
    <property type="component" value="Unassembled WGS sequence"/>
</dbReference>
<evidence type="ECO:0000259" key="5">
    <source>
        <dbReference type="PROSITE" id="PS50923"/>
    </source>
</evidence>
<gene>
    <name evidence="6" type="primary">CFH</name>
    <name evidence="6" type="ORF">L345_15110</name>
</gene>
<dbReference type="FunFam" id="2.10.70.10:FF:000026">
    <property type="entry name" value="Complement inhibitory factor H"/>
    <property type="match status" value="1"/>
</dbReference>
<dbReference type="GO" id="GO:0001851">
    <property type="term" value="F:complement component C3b binding"/>
    <property type="evidence" value="ECO:0007669"/>
    <property type="project" value="TreeGrafter"/>
</dbReference>
<dbReference type="OrthoDB" id="10051774at2759"/>
<protein>
    <submittedName>
        <fullName evidence="6">Complement factor H</fullName>
    </submittedName>
</protein>
<name>V8NC67_OPHHA</name>
<comment type="caution">
    <text evidence="6">The sequence shown here is derived from an EMBL/GenBank/DDBJ whole genome shotgun (WGS) entry which is preliminary data.</text>
</comment>
<feature type="non-terminal residue" evidence="6">
    <location>
        <position position="207"/>
    </location>
</feature>
<accession>V8NC67</accession>
<dbReference type="SMART" id="SM00032">
    <property type="entry name" value="CCP"/>
    <property type="match status" value="2"/>
</dbReference>
<evidence type="ECO:0000256" key="4">
    <source>
        <dbReference type="PROSITE-ProRule" id="PRU00302"/>
    </source>
</evidence>
<dbReference type="Gene3D" id="2.10.70.10">
    <property type="entry name" value="Complement Module, domain 1"/>
    <property type="match status" value="3"/>
</dbReference>
<proteinExistence type="predicted"/>
<evidence type="ECO:0000256" key="3">
    <source>
        <dbReference type="ARBA" id="ARBA00023157"/>
    </source>
</evidence>
<dbReference type="PANTHER" id="PTHR45785:SF7">
    <property type="entry name" value="COMPLEMENT FACTOR H"/>
    <property type="match status" value="1"/>
</dbReference>
<dbReference type="GO" id="GO:0005615">
    <property type="term" value="C:extracellular space"/>
    <property type="evidence" value="ECO:0007669"/>
    <property type="project" value="TreeGrafter"/>
</dbReference>
<comment type="caution">
    <text evidence="4">Lacks conserved residue(s) required for the propagation of feature annotation.</text>
</comment>
<keyword evidence="1 4" id="KW-0768">Sushi</keyword>
<dbReference type="PANTHER" id="PTHR45785">
    <property type="entry name" value="COMPLEMENT FACTOR H-RELATED"/>
    <property type="match status" value="1"/>
</dbReference>
<organism evidence="6 7">
    <name type="scientific">Ophiophagus hannah</name>
    <name type="common">King cobra</name>
    <name type="synonym">Naja hannah</name>
    <dbReference type="NCBI Taxonomy" id="8665"/>
    <lineage>
        <taxon>Eukaryota</taxon>
        <taxon>Metazoa</taxon>
        <taxon>Chordata</taxon>
        <taxon>Craniata</taxon>
        <taxon>Vertebrata</taxon>
        <taxon>Euteleostomi</taxon>
        <taxon>Lepidosauria</taxon>
        <taxon>Squamata</taxon>
        <taxon>Bifurcata</taxon>
        <taxon>Unidentata</taxon>
        <taxon>Episquamata</taxon>
        <taxon>Toxicofera</taxon>
        <taxon>Serpentes</taxon>
        <taxon>Colubroidea</taxon>
        <taxon>Elapidae</taxon>
        <taxon>Elapinae</taxon>
        <taxon>Ophiophagus</taxon>
    </lineage>
</organism>
<evidence type="ECO:0000313" key="6">
    <source>
        <dbReference type="EMBL" id="ETE59162.1"/>
    </source>
</evidence>
<feature type="domain" description="Sushi" evidence="5">
    <location>
        <begin position="23"/>
        <end position="82"/>
    </location>
</feature>
<feature type="domain" description="Sushi" evidence="5">
    <location>
        <begin position="85"/>
        <end position="143"/>
    </location>
</feature>
<dbReference type="GO" id="GO:0006956">
    <property type="term" value="P:complement activation"/>
    <property type="evidence" value="ECO:0007669"/>
    <property type="project" value="TreeGrafter"/>
</dbReference>
<dbReference type="InterPro" id="IPR035976">
    <property type="entry name" value="Sushi/SCR/CCP_sf"/>
</dbReference>
<keyword evidence="3 4" id="KW-1015">Disulfide bond</keyword>
<reference evidence="6 7" key="1">
    <citation type="journal article" date="2013" name="Proc. Natl. Acad. Sci. U.S.A.">
        <title>The king cobra genome reveals dynamic gene evolution and adaptation in the snake venom system.</title>
        <authorList>
            <person name="Vonk F.J."/>
            <person name="Casewell N.R."/>
            <person name="Henkel C.V."/>
            <person name="Heimberg A.M."/>
            <person name="Jansen H.J."/>
            <person name="McCleary R.J."/>
            <person name="Kerkkamp H.M."/>
            <person name="Vos R.A."/>
            <person name="Guerreiro I."/>
            <person name="Calvete J.J."/>
            <person name="Wuster W."/>
            <person name="Woods A.E."/>
            <person name="Logan J.M."/>
            <person name="Harrison R.A."/>
            <person name="Castoe T.A."/>
            <person name="de Koning A.P."/>
            <person name="Pollock D.D."/>
            <person name="Yandell M."/>
            <person name="Calderon D."/>
            <person name="Renjifo C."/>
            <person name="Currier R.B."/>
            <person name="Salgado D."/>
            <person name="Pla D."/>
            <person name="Sanz L."/>
            <person name="Hyder A.S."/>
            <person name="Ribeiro J.M."/>
            <person name="Arntzen J.W."/>
            <person name="van den Thillart G.E."/>
            <person name="Boetzer M."/>
            <person name="Pirovano W."/>
            <person name="Dirks R.P."/>
            <person name="Spaink H.P."/>
            <person name="Duboule D."/>
            <person name="McGlinn E."/>
            <person name="Kini R.M."/>
            <person name="Richardson M.K."/>
        </authorList>
    </citation>
    <scope>NUCLEOTIDE SEQUENCE</scope>
    <source>
        <tissue evidence="6">Blood</tissue>
    </source>
</reference>
<sequence length="207" mass="23305">MEGQNRAFCDNGAWTKLPVCLEITCNSPSILNGFFQPRRTIYRNGDLIRIQCDSGFTLETDNRGKVFECTKNGWSPSPKCVSIEGGCGRPPAVDNGDIVDTPKATYAQSESVTYQCQNLYIMEGSARVTCQNGRWSQTPTCRVACTANEEDMREHNIRLRWSNGDKIYSEDGNTVEFVCLRGYKPHPNTRSFRINCVDGKFDFPDCI</sequence>
<evidence type="ECO:0000256" key="2">
    <source>
        <dbReference type="ARBA" id="ARBA00022729"/>
    </source>
</evidence>